<dbReference type="Gramene" id="OGLUM10G17270.1">
    <property type="protein sequence ID" value="OGLUM10G17270.1"/>
    <property type="gene ID" value="OGLUM10G17270"/>
</dbReference>
<dbReference type="EnsemblPlants" id="OGLUM10G17270.1">
    <property type="protein sequence ID" value="OGLUM10G17270.1"/>
    <property type="gene ID" value="OGLUM10G17270"/>
</dbReference>
<reference evidence="1" key="1">
    <citation type="submission" date="2015-04" db="UniProtKB">
        <authorList>
            <consortium name="EnsemblPlants"/>
        </authorList>
    </citation>
    <scope>IDENTIFICATION</scope>
</reference>
<evidence type="ECO:0000313" key="1">
    <source>
        <dbReference type="EnsemblPlants" id="OGLUM10G17270.1"/>
    </source>
</evidence>
<name>A0A0E0BD89_9ORYZ</name>
<protein>
    <submittedName>
        <fullName evidence="1">Uncharacterized protein</fullName>
    </submittedName>
</protein>
<sequence>MDAGILHPSNGGYEEGNADSGFSFDDEFNAISEFSFDDEFNAISEETSKEKGIEWMREEVIEAFETYSDANVIVMDAGILVLI</sequence>
<dbReference type="Proteomes" id="UP000026961">
    <property type="component" value="Chromosome 10"/>
</dbReference>
<evidence type="ECO:0000313" key="2">
    <source>
        <dbReference type="Proteomes" id="UP000026961"/>
    </source>
</evidence>
<organism evidence="1">
    <name type="scientific">Oryza glumipatula</name>
    <dbReference type="NCBI Taxonomy" id="40148"/>
    <lineage>
        <taxon>Eukaryota</taxon>
        <taxon>Viridiplantae</taxon>
        <taxon>Streptophyta</taxon>
        <taxon>Embryophyta</taxon>
        <taxon>Tracheophyta</taxon>
        <taxon>Spermatophyta</taxon>
        <taxon>Magnoliopsida</taxon>
        <taxon>Liliopsida</taxon>
        <taxon>Poales</taxon>
        <taxon>Poaceae</taxon>
        <taxon>BOP clade</taxon>
        <taxon>Oryzoideae</taxon>
        <taxon>Oryzeae</taxon>
        <taxon>Oryzinae</taxon>
        <taxon>Oryza</taxon>
    </lineage>
</organism>
<accession>A0A0E0BD89</accession>
<dbReference type="AlphaFoldDB" id="A0A0E0BD89"/>
<keyword evidence="2" id="KW-1185">Reference proteome</keyword>
<dbReference type="HOGENOM" id="CLU_2546289_0_0_1"/>
<reference evidence="1" key="2">
    <citation type="submission" date="2018-05" db="EMBL/GenBank/DDBJ databases">
        <title>OgluRS3 (Oryza glumaepatula Reference Sequence Version 3).</title>
        <authorList>
            <person name="Zhang J."/>
            <person name="Kudrna D."/>
            <person name="Lee S."/>
            <person name="Talag J."/>
            <person name="Welchert J."/>
            <person name="Wing R.A."/>
        </authorList>
    </citation>
    <scope>NUCLEOTIDE SEQUENCE [LARGE SCALE GENOMIC DNA]</scope>
</reference>
<proteinExistence type="predicted"/>